<dbReference type="VEuPathDB" id="FungiDB:yc1106_08195"/>
<dbReference type="AlphaFoldDB" id="A0A9Q8ZCW7"/>
<proteinExistence type="predicted"/>
<dbReference type="GO" id="GO:0016787">
    <property type="term" value="F:hydrolase activity"/>
    <property type="evidence" value="ECO:0007669"/>
    <property type="project" value="UniProtKB-KW"/>
</dbReference>
<accession>A0A9Q8ZCW7</accession>
<feature type="region of interest" description="Disordered" evidence="1">
    <location>
        <begin position="1"/>
        <end position="85"/>
    </location>
</feature>
<feature type="compositionally biased region" description="Basic residues" evidence="1">
    <location>
        <begin position="36"/>
        <end position="46"/>
    </location>
</feature>
<sequence length="330" mass="37356">MAPTRSSNKEVKKQRGRPPGRRNPNAGSKPVSKPGIVKKAKARKKQPPQEAEDELSITEATLAQSSKPRKRKSDDGAAAAELESKSRKEYLRLEAKAKRVTRDQVDKWPEVSSQVLDQILTVVRNAKKDTAETQRDERKVMAAYNTLNPLVRKLARQLADSRIPPQAKDVHFNIDKLTERNAEVSREVTTARHSKQLLSEQIKIAEHLLKKDEEYLELMKKNTKTWRTEWKHQRKHGRVHPLLQPDNKTAINGDFPEDIGLKRSEQADLSSLDSPDDQLSPVLEQLRRSLKNMQSNHTQLEGLGTAIGNAQAALDDVLFRHANAAQYANF</sequence>
<organism evidence="2 3">
    <name type="scientific">Curvularia clavata</name>
    <dbReference type="NCBI Taxonomy" id="95742"/>
    <lineage>
        <taxon>Eukaryota</taxon>
        <taxon>Fungi</taxon>
        <taxon>Dikarya</taxon>
        <taxon>Ascomycota</taxon>
        <taxon>Pezizomycotina</taxon>
        <taxon>Dothideomycetes</taxon>
        <taxon>Pleosporomycetidae</taxon>
        <taxon>Pleosporales</taxon>
        <taxon>Pleosporineae</taxon>
        <taxon>Pleosporaceae</taxon>
        <taxon>Curvularia</taxon>
    </lineage>
</organism>
<reference evidence="2" key="1">
    <citation type="submission" date="2021-12" db="EMBL/GenBank/DDBJ databases">
        <title>Curvularia clavata genome.</title>
        <authorList>
            <person name="Cao Y."/>
        </authorList>
    </citation>
    <scope>NUCLEOTIDE SEQUENCE</scope>
    <source>
        <strain evidence="2">Yc1106</strain>
    </source>
</reference>
<dbReference type="Proteomes" id="UP001056012">
    <property type="component" value="Chromosome 6"/>
</dbReference>
<evidence type="ECO:0000256" key="1">
    <source>
        <dbReference type="SAM" id="MobiDB-lite"/>
    </source>
</evidence>
<dbReference type="InterPro" id="IPR025212">
    <property type="entry name" value="CAD_CENP-Q"/>
</dbReference>
<dbReference type="OrthoDB" id="2420947at2759"/>
<evidence type="ECO:0000313" key="2">
    <source>
        <dbReference type="EMBL" id="USP80921.1"/>
    </source>
</evidence>
<dbReference type="EMBL" id="CP089279">
    <property type="protein sequence ID" value="USP80921.1"/>
    <property type="molecule type" value="Genomic_DNA"/>
</dbReference>
<gene>
    <name evidence="2" type="ORF">yc1106_08195</name>
</gene>
<keyword evidence="2" id="KW-0378">Hydrolase</keyword>
<protein>
    <submittedName>
        <fullName evidence="2">Glycoside hydrolase family 93 protein</fullName>
    </submittedName>
</protein>
<evidence type="ECO:0000313" key="3">
    <source>
        <dbReference type="Proteomes" id="UP001056012"/>
    </source>
</evidence>
<name>A0A9Q8ZCW7_CURCL</name>
<keyword evidence="3" id="KW-1185">Reference proteome</keyword>
<dbReference type="Pfam" id="PF13094">
    <property type="entry name" value="CENP-Q"/>
    <property type="match status" value="1"/>
</dbReference>